<dbReference type="Proteomes" id="UP001062846">
    <property type="component" value="Chromosome 10"/>
</dbReference>
<organism evidence="1 2">
    <name type="scientific">Rhododendron molle</name>
    <name type="common">Chinese azalea</name>
    <name type="synonym">Azalea mollis</name>
    <dbReference type="NCBI Taxonomy" id="49168"/>
    <lineage>
        <taxon>Eukaryota</taxon>
        <taxon>Viridiplantae</taxon>
        <taxon>Streptophyta</taxon>
        <taxon>Embryophyta</taxon>
        <taxon>Tracheophyta</taxon>
        <taxon>Spermatophyta</taxon>
        <taxon>Magnoliopsida</taxon>
        <taxon>eudicotyledons</taxon>
        <taxon>Gunneridae</taxon>
        <taxon>Pentapetalae</taxon>
        <taxon>asterids</taxon>
        <taxon>Ericales</taxon>
        <taxon>Ericaceae</taxon>
        <taxon>Ericoideae</taxon>
        <taxon>Rhodoreae</taxon>
        <taxon>Rhododendron</taxon>
    </lineage>
</organism>
<protein>
    <submittedName>
        <fullName evidence="1">Uncharacterized protein</fullName>
    </submittedName>
</protein>
<keyword evidence="2" id="KW-1185">Reference proteome</keyword>
<gene>
    <name evidence="1" type="ORF">RHMOL_Rhmol10G0164600</name>
</gene>
<evidence type="ECO:0000313" key="2">
    <source>
        <dbReference type="Proteomes" id="UP001062846"/>
    </source>
</evidence>
<proteinExistence type="predicted"/>
<sequence length="67" mass="7321">MTHVEAKELTQEEPFSSGILTHTSALNGVIKVIHTCPLFGSTIEASNPSLFNKKSDSDRSCPNTFKQ</sequence>
<dbReference type="EMBL" id="CM046397">
    <property type="protein sequence ID" value="KAI8535318.1"/>
    <property type="molecule type" value="Genomic_DNA"/>
</dbReference>
<reference evidence="1" key="1">
    <citation type="submission" date="2022-02" db="EMBL/GenBank/DDBJ databases">
        <title>Plant Genome Project.</title>
        <authorList>
            <person name="Zhang R.-G."/>
        </authorList>
    </citation>
    <scope>NUCLEOTIDE SEQUENCE</scope>
    <source>
        <strain evidence="1">AT1</strain>
    </source>
</reference>
<comment type="caution">
    <text evidence="1">The sequence shown here is derived from an EMBL/GenBank/DDBJ whole genome shotgun (WGS) entry which is preliminary data.</text>
</comment>
<name>A0ACC0M4Q2_RHOML</name>
<accession>A0ACC0M4Q2</accession>
<evidence type="ECO:0000313" key="1">
    <source>
        <dbReference type="EMBL" id="KAI8535318.1"/>
    </source>
</evidence>